<dbReference type="GeneID" id="29856720"/>
<dbReference type="EMBL" id="APQL01000007">
    <property type="protein sequence ID" value="ENW05459.1"/>
    <property type="molecule type" value="Genomic_DNA"/>
</dbReference>
<dbReference type="RefSeq" id="WP_005061380.1">
    <property type="nucleotide sequence ID" value="NZ_KB849765.1"/>
</dbReference>
<protein>
    <submittedName>
        <fullName evidence="1">Uncharacterized protein</fullName>
    </submittedName>
</protein>
<dbReference type="AlphaFoldDB" id="N9FKV0"/>
<accession>N9FKV0</accession>
<reference evidence="1 2" key="1">
    <citation type="submission" date="2013-02" db="EMBL/GenBank/DDBJ databases">
        <title>The Genome Sequence of Acinetobacter beijerinckii CIP 110307.</title>
        <authorList>
            <consortium name="The Broad Institute Genome Sequencing Platform"/>
            <consortium name="The Broad Institute Genome Sequencing Center for Infectious Disease"/>
            <person name="Cerqueira G."/>
            <person name="Feldgarden M."/>
            <person name="Courvalin P."/>
            <person name="Perichon B."/>
            <person name="Grillot-Courvalin C."/>
            <person name="Clermont D."/>
            <person name="Rocha E."/>
            <person name="Yoon E.-J."/>
            <person name="Nemec A."/>
            <person name="Walker B."/>
            <person name="Young S.K."/>
            <person name="Zeng Q."/>
            <person name="Gargeya S."/>
            <person name="Fitzgerald M."/>
            <person name="Haas B."/>
            <person name="Abouelleil A."/>
            <person name="Alvarado L."/>
            <person name="Arachchi H.M."/>
            <person name="Berlin A.M."/>
            <person name="Chapman S.B."/>
            <person name="Dewar J."/>
            <person name="Goldberg J."/>
            <person name="Griggs A."/>
            <person name="Gujja S."/>
            <person name="Hansen M."/>
            <person name="Howarth C."/>
            <person name="Imamovic A."/>
            <person name="Larimer J."/>
            <person name="McCowan C."/>
            <person name="Murphy C."/>
            <person name="Neiman D."/>
            <person name="Pearson M."/>
            <person name="Priest M."/>
            <person name="Roberts A."/>
            <person name="Saif S."/>
            <person name="Shea T."/>
            <person name="Sisk P."/>
            <person name="Sykes S."/>
            <person name="Wortman J."/>
            <person name="Nusbaum C."/>
            <person name="Birren B."/>
        </authorList>
    </citation>
    <scope>NUCLEOTIDE SEQUENCE [LARGE SCALE GENOMIC DNA]</scope>
    <source>
        <strain evidence="1 2">CIP 110307</strain>
    </source>
</reference>
<comment type="caution">
    <text evidence="1">The sequence shown here is derived from an EMBL/GenBank/DDBJ whole genome shotgun (WGS) entry which is preliminary data.</text>
</comment>
<dbReference type="HOGENOM" id="CLU_2067989_0_0_6"/>
<dbReference type="eggNOG" id="ENOG50347AT">
    <property type="taxonomic scope" value="Bacteria"/>
</dbReference>
<dbReference type="STRING" id="262668.GCA_000931715_02360"/>
<keyword evidence="2" id="KW-1185">Reference proteome</keyword>
<gene>
    <name evidence="1" type="ORF">F933_02359</name>
</gene>
<name>N9FKV0_9GAMM</name>
<sequence length="118" mass="13600">MGIQYILVNETKKEIISFIHLNGNKKKELAGNVAQSAIVTWYLLNNQGDLIQLVSDMGLDWPFESGDRHALWSYPDKTSELVKELIELNILKDNGYLYQDEDEPDEVYIRNIGNAWLD</sequence>
<evidence type="ECO:0000313" key="1">
    <source>
        <dbReference type="EMBL" id="ENW05459.1"/>
    </source>
</evidence>
<dbReference type="Proteomes" id="UP000017670">
    <property type="component" value="Unassembled WGS sequence"/>
</dbReference>
<evidence type="ECO:0000313" key="2">
    <source>
        <dbReference type="Proteomes" id="UP000017670"/>
    </source>
</evidence>
<proteinExistence type="predicted"/>
<dbReference type="PATRIC" id="fig|1217648.3.peg.2291"/>
<organism evidence="1 2">
    <name type="scientific">Acinetobacter beijerinckii CIP 110307</name>
    <dbReference type="NCBI Taxonomy" id="1217648"/>
    <lineage>
        <taxon>Bacteria</taxon>
        <taxon>Pseudomonadati</taxon>
        <taxon>Pseudomonadota</taxon>
        <taxon>Gammaproteobacteria</taxon>
        <taxon>Moraxellales</taxon>
        <taxon>Moraxellaceae</taxon>
        <taxon>Acinetobacter</taxon>
    </lineage>
</organism>